<feature type="compositionally biased region" description="Basic residues" evidence="6">
    <location>
        <begin position="112"/>
        <end position="125"/>
    </location>
</feature>
<evidence type="ECO:0000259" key="7">
    <source>
        <dbReference type="Pfam" id="PF06886"/>
    </source>
</evidence>
<evidence type="ECO:0000256" key="6">
    <source>
        <dbReference type="SAM" id="MobiDB-lite"/>
    </source>
</evidence>
<sequence>MGMEVTDICMDKEPDCVIVYSNGVSHNSNNEKIPNQHHILESNETINGDTEIQSSEESTEAKEYEVKECTTEISVDTTKISPAEKSEDQIVQSTEFEAGLREKRINLGNPKAKGKNKSRAPMKHASKLAPAEFVRTKHTVPRPFALATEKRASSGVRPSGSESDDTDGLNKPSNSNNVLLPNTMKQNQAFPVSRNPLQPNNKKHSDEEDTCSITSSYPLATSNSNDTSLSTRTIGSKKIAISAPIFRSTERAEKRKEFYLKLEEKHQALEAEKTQSEVRSKEESEAAIRQLRKSLMFKANPMPSFYQEGPPPKVELKKMPPTRAKSPKLGRRKSCNNGVNSSPADKAKDAYGQVNHCNVGAHKEDINTSVSINRKNQHP</sequence>
<feature type="domain" description="TPX2 C-terminal" evidence="7">
    <location>
        <begin position="246"/>
        <end position="319"/>
    </location>
</feature>
<keyword evidence="5" id="KW-0206">Cytoskeleton</keyword>
<feature type="region of interest" description="Disordered" evidence="6">
    <location>
        <begin position="77"/>
        <end position="125"/>
    </location>
</feature>
<reference evidence="8" key="1">
    <citation type="submission" date="2018-02" db="EMBL/GenBank/DDBJ databases">
        <title>Rhizophora mucronata_Transcriptome.</title>
        <authorList>
            <person name="Meera S.P."/>
            <person name="Sreeshan A."/>
            <person name="Augustine A."/>
        </authorList>
    </citation>
    <scope>NUCLEOTIDE SEQUENCE</scope>
    <source>
        <tissue evidence="8">Leaf</tissue>
    </source>
</reference>
<evidence type="ECO:0000256" key="2">
    <source>
        <dbReference type="ARBA" id="ARBA00005885"/>
    </source>
</evidence>
<feature type="compositionally biased region" description="Basic residues" evidence="6">
    <location>
        <begin position="325"/>
        <end position="334"/>
    </location>
</feature>
<dbReference type="InterPro" id="IPR027329">
    <property type="entry name" value="TPX2_C"/>
</dbReference>
<feature type="compositionally biased region" description="Polar residues" evidence="6">
    <location>
        <begin position="211"/>
        <end position="231"/>
    </location>
</feature>
<protein>
    <recommendedName>
        <fullName evidence="7">TPX2 C-terminal domain-containing protein</fullName>
    </recommendedName>
</protein>
<comment type="subcellular location">
    <subcellularLocation>
        <location evidence="1">Cytoplasm</location>
        <location evidence="1">Cytoskeleton</location>
    </subcellularLocation>
</comment>
<evidence type="ECO:0000256" key="5">
    <source>
        <dbReference type="ARBA" id="ARBA00023212"/>
    </source>
</evidence>
<evidence type="ECO:0000256" key="3">
    <source>
        <dbReference type="ARBA" id="ARBA00022490"/>
    </source>
</evidence>
<evidence type="ECO:0000256" key="1">
    <source>
        <dbReference type="ARBA" id="ARBA00004245"/>
    </source>
</evidence>
<dbReference type="EMBL" id="GGEC01002372">
    <property type="protein sequence ID" value="MBW82855.1"/>
    <property type="molecule type" value="Transcribed_RNA"/>
</dbReference>
<feature type="compositionally biased region" description="Polar residues" evidence="6">
    <location>
        <begin position="171"/>
        <end position="200"/>
    </location>
</feature>
<dbReference type="PANTHER" id="PTHR46372:SF2">
    <property type="entry name" value="PROTEIN WVD2-LIKE 3"/>
    <property type="match status" value="1"/>
</dbReference>
<dbReference type="GO" id="GO:0000226">
    <property type="term" value="P:microtubule cytoskeleton organization"/>
    <property type="evidence" value="ECO:0007669"/>
    <property type="project" value="InterPro"/>
</dbReference>
<name>A0A2P2INQ2_RHIMU</name>
<dbReference type="PANTHER" id="PTHR46372">
    <property type="entry name" value="PROTEIN WVD2-LIKE 3"/>
    <property type="match status" value="1"/>
</dbReference>
<dbReference type="Pfam" id="PF06886">
    <property type="entry name" value="TPX2"/>
    <property type="match status" value="1"/>
</dbReference>
<evidence type="ECO:0000256" key="4">
    <source>
        <dbReference type="ARBA" id="ARBA00022701"/>
    </source>
</evidence>
<keyword evidence="4" id="KW-0493">Microtubule</keyword>
<evidence type="ECO:0000313" key="8">
    <source>
        <dbReference type="EMBL" id="MBW82855.1"/>
    </source>
</evidence>
<dbReference type="GO" id="GO:0008017">
    <property type="term" value="F:microtubule binding"/>
    <property type="evidence" value="ECO:0007669"/>
    <property type="project" value="InterPro"/>
</dbReference>
<dbReference type="InterPro" id="IPR044806">
    <property type="entry name" value="WVD2/WDL1-4"/>
</dbReference>
<dbReference type="AlphaFoldDB" id="A0A2P2INQ2"/>
<comment type="similarity">
    <text evidence="2">Belongs to the TPX2 family.</text>
</comment>
<feature type="region of interest" description="Disordered" evidence="6">
    <location>
        <begin position="301"/>
        <end position="350"/>
    </location>
</feature>
<feature type="region of interest" description="Disordered" evidence="6">
    <location>
        <begin position="139"/>
        <end position="231"/>
    </location>
</feature>
<proteinExistence type="inferred from homology"/>
<accession>A0A2P2INQ2</accession>
<dbReference type="GO" id="GO:0005874">
    <property type="term" value="C:microtubule"/>
    <property type="evidence" value="ECO:0007669"/>
    <property type="project" value="UniProtKB-KW"/>
</dbReference>
<organism evidence="8">
    <name type="scientific">Rhizophora mucronata</name>
    <name type="common">Asiatic mangrove</name>
    <dbReference type="NCBI Taxonomy" id="61149"/>
    <lineage>
        <taxon>Eukaryota</taxon>
        <taxon>Viridiplantae</taxon>
        <taxon>Streptophyta</taxon>
        <taxon>Embryophyta</taxon>
        <taxon>Tracheophyta</taxon>
        <taxon>Spermatophyta</taxon>
        <taxon>Magnoliopsida</taxon>
        <taxon>eudicotyledons</taxon>
        <taxon>Gunneridae</taxon>
        <taxon>Pentapetalae</taxon>
        <taxon>rosids</taxon>
        <taxon>fabids</taxon>
        <taxon>Malpighiales</taxon>
        <taxon>Rhizophoraceae</taxon>
        <taxon>Rhizophora</taxon>
    </lineage>
</organism>
<keyword evidence="3" id="KW-0963">Cytoplasm</keyword>